<sequence length="329" mass="38411">MFLPNKVITIGKASFTKCRLLTTSAIPITATQKNVQINMRFEKGLPIITVPLPSRKELCQFILRPISDNVGTFCNSLSSEDKGIDFVAAYNLDGTRIANSTSVEHLLLFDKFHLRINDFVYTVVIPNNENIKDASSLKTSETTRTIDDLKLLISSLHASLNLDDFKIVREKQLLEQLEKITIELKPLEIIKKHIEEECDKYSERVIWGGFMVLGLQTGIFARLTWWEYSWDIMEPVTYFATFSTILGTCAYYLTTRQPFEYDTLHGRIYYKKFHKLAKKYDFDYIKYNSLKKQEKKLNYDLERLRDPLNQQLPFQRLNTNDDIIEKFKK</sequence>
<name>A0A0N5C676_STREA</name>
<dbReference type="GO" id="GO:0051560">
    <property type="term" value="P:mitochondrial calcium ion homeostasis"/>
    <property type="evidence" value="ECO:0007669"/>
    <property type="project" value="UniProtKB-UniRule"/>
</dbReference>
<keyword evidence="9" id="KW-1133">Transmembrane helix</keyword>
<dbReference type="GO" id="GO:1990246">
    <property type="term" value="C:uniplex complex"/>
    <property type="evidence" value="ECO:0007669"/>
    <property type="project" value="TreeGrafter"/>
</dbReference>
<comment type="subcellular location">
    <subcellularLocation>
        <location evidence="1 15">Mitochondrion inner membrane</location>
        <topology evidence="1 15">Multi-pass membrane protein</topology>
    </subcellularLocation>
</comment>
<dbReference type="Pfam" id="PF04678">
    <property type="entry name" value="MCU"/>
    <property type="match status" value="1"/>
</dbReference>
<dbReference type="InterPro" id="IPR006769">
    <property type="entry name" value="MCU_C"/>
</dbReference>
<keyword evidence="4 15" id="KW-0109">Calcium transport</keyword>
<dbReference type="PANTHER" id="PTHR13462:SF10">
    <property type="entry name" value="CALCIUM UNIPORTER PROTEIN, MITOCHONDRIAL"/>
    <property type="match status" value="1"/>
</dbReference>
<evidence type="ECO:0000256" key="14">
    <source>
        <dbReference type="ARBA" id="ARBA00036634"/>
    </source>
</evidence>
<evidence type="ECO:0000256" key="11">
    <source>
        <dbReference type="ARBA" id="ARBA00023128"/>
    </source>
</evidence>
<evidence type="ECO:0000256" key="7">
    <source>
        <dbReference type="ARBA" id="ARBA00022792"/>
    </source>
</evidence>
<comment type="function">
    <text evidence="15">Mitochondrial inner membrane calcium uniporter that mediates calcium uptake into mitochondria. Mitochondrial calcium homeostasis plays key roles in cellular physiology and regulates cell bioenergetics, cytoplasmic calcium signals and activation of cell death pathways.</text>
</comment>
<protein>
    <recommendedName>
        <fullName evidence="15">Calcium uniporter protein</fullName>
    </recommendedName>
</protein>
<dbReference type="GO" id="GO:0005262">
    <property type="term" value="F:calcium channel activity"/>
    <property type="evidence" value="ECO:0007669"/>
    <property type="project" value="UniProtKB-UniRule"/>
</dbReference>
<evidence type="ECO:0000313" key="17">
    <source>
        <dbReference type="Proteomes" id="UP000046392"/>
    </source>
</evidence>
<evidence type="ECO:0000256" key="13">
    <source>
        <dbReference type="ARBA" id="ARBA00023303"/>
    </source>
</evidence>
<keyword evidence="5 15" id="KW-0107">Calcium channel</keyword>
<evidence type="ECO:0000256" key="1">
    <source>
        <dbReference type="ARBA" id="ARBA00004448"/>
    </source>
</evidence>
<evidence type="ECO:0000256" key="8">
    <source>
        <dbReference type="ARBA" id="ARBA00022837"/>
    </source>
</evidence>
<dbReference type="STRING" id="174720.A0A0N5C676"/>
<proteinExistence type="inferred from homology"/>
<dbReference type="Proteomes" id="UP000046392">
    <property type="component" value="Unplaced"/>
</dbReference>
<dbReference type="GO" id="GO:0015292">
    <property type="term" value="F:uniporter activity"/>
    <property type="evidence" value="ECO:0007669"/>
    <property type="project" value="UniProtKB-UniRule"/>
</dbReference>
<comment type="domain">
    <text evidence="15">The selectivity filter, in which calcium ions are arranged in single file, is composed of two acidic rings separated by one helical turn along the central axis of the channel pore.</text>
</comment>
<evidence type="ECO:0000256" key="15">
    <source>
        <dbReference type="RuleBase" id="RU367035"/>
    </source>
</evidence>
<evidence type="ECO:0000256" key="5">
    <source>
        <dbReference type="ARBA" id="ARBA00022673"/>
    </source>
</evidence>
<evidence type="ECO:0000259" key="16">
    <source>
        <dbReference type="Pfam" id="PF04678"/>
    </source>
</evidence>
<evidence type="ECO:0000256" key="2">
    <source>
        <dbReference type="ARBA" id="ARBA00005653"/>
    </source>
</evidence>
<evidence type="ECO:0000313" key="18">
    <source>
        <dbReference type="WBParaSite" id="SPAL_0001345000.1"/>
    </source>
</evidence>
<keyword evidence="12" id="KW-0472">Membrane</keyword>
<evidence type="ECO:0000256" key="3">
    <source>
        <dbReference type="ARBA" id="ARBA00022448"/>
    </source>
</evidence>
<keyword evidence="7 15" id="KW-0999">Mitochondrion inner membrane</keyword>
<keyword evidence="10 15" id="KW-0406">Ion transport</keyword>
<dbReference type="PANTHER" id="PTHR13462">
    <property type="entry name" value="CALCIUM UNIPORTER PROTEIN, MITOCHONDRIAL"/>
    <property type="match status" value="1"/>
</dbReference>
<evidence type="ECO:0000256" key="9">
    <source>
        <dbReference type="ARBA" id="ARBA00022989"/>
    </source>
</evidence>
<evidence type="ECO:0000256" key="12">
    <source>
        <dbReference type="ARBA" id="ARBA00023136"/>
    </source>
</evidence>
<dbReference type="GO" id="GO:0036444">
    <property type="term" value="P:calcium import into the mitochondrion"/>
    <property type="evidence" value="ECO:0007669"/>
    <property type="project" value="TreeGrafter"/>
</dbReference>
<evidence type="ECO:0000256" key="4">
    <source>
        <dbReference type="ARBA" id="ARBA00022568"/>
    </source>
</evidence>
<dbReference type="InterPro" id="IPR039055">
    <property type="entry name" value="MCU_fam"/>
</dbReference>
<dbReference type="AlphaFoldDB" id="A0A0N5C676"/>
<reference evidence="18" key="1">
    <citation type="submission" date="2017-02" db="UniProtKB">
        <authorList>
            <consortium name="WormBaseParasite"/>
        </authorList>
    </citation>
    <scope>IDENTIFICATION</scope>
</reference>
<comment type="catalytic activity">
    <reaction evidence="14">
        <text>Ca(2+)(in) = Ca(2+)(out)</text>
        <dbReference type="Rhea" id="RHEA:29671"/>
        <dbReference type="ChEBI" id="CHEBI:29108"/>
    </reaction>
</comment>
<keyword evidence="13 15" id="KW-0407">Ion channel</keyword>
<keyword evidence="8 15" id="KW-0106">Calcium</keyword>
<keyword evidence="6" id="KW-0812">Transmembrane</keyword>
<evidence type="ECO:0000256" key="10">
    <source>
        <dbReference type="ARBA" id="ARBA00023065"/>
    </source>
</evidence>
<organism evidence="17 18">
    <name type="scientific">Strongyloides papillosus</name>
    <name type="common">Intestinal threadworm</name>
    <dbReference type="NCBI Taxonomy" id="174720"/>
    <lineage>
        <taxon>Eukaryota</taxon>
        <taxon>Metazoa</taxon>
        <taxon>Ecdysozoa</taxon>
        <taxon>Nematoda</taxon>
        <taxon>Chromadorea</taxon>
        <taxon>Rhabditida</taxon>
        <taxon>Tylenchina</taxon>
        <taxon>Panagrolaimomorpha</taxon>
        <taxon>Strongyloidoidea</taxon>
        <taxon>Strongyloididae</taxon>
        <taxon>Strongyloides</taxon>
    </lineage>
</organism>
<dbReference type="WBParaSite" id="SPAL_0001345000.1">
    <property type="protein sequence ID" value="SPAL_0001345000.1"/>
    <property type="gene ID" value="SPAL_0001345000"/>
</dbReference>
<keyword evidence="17" id="KW-1185">Reference proteome</keyword>
<accession>A0A0N5C676</accession>
<feature type="domain" description="Calcium uniporter protein C-terminal" evidence="16">
    <location>
        <begin position="80"/>
        <end position="290"/>
    </location>
</feature>
<keyword evidence="3 15" id="KW-0813">Transport</keyword>
<keyword evidence="11 15" id="KW-0496">Mitochondrion</keyword>
<evidence type="ECO:0000256" key="6">
    <source>
        <dbReference type="ARBA" id="ARBA00022692"/>
    </source>
</evidence>
<comment type="similarity">
    <text evidence="2 15">Belongs to the MCU (TC 1.A.77) family.</text>
</comment>